<proteinExistence type="predicted"/>
<dbReference type="RefSeq" id="WP_143910189.1">
    <property type="nucleotide sequence ID" value="NZ_JAJNRS010000019.1"/>
</dbReference>
<dbReference type="OrthoDB" id="3455067at2"/>
<dbReference type="GO" id="GO:0016810">
    <property type="term" value="F:hydrolase activity, acting on carbon-nitrogen (but not peptide) bonds"/>
    <property type="evidence" value="ECO:0007669"/>
    <property type="project" value="InterPro"/>
</dbReference>
<organism evidence="6 7">
    <name type="scientific">Tomitella fengzijianii</name>
    <dbReference type="NCBI Taxonomy" id="2597660"/>
    <lineage>
        <taxon>Bacteria</taxon>
        <taxon>Bacillati</taxon>
        <taxon>Actinomycetota</taxon>
        <taxon>Actinomycetes</taxon>
        <taxon>Mycobacteriales</taxon>
        <taxon>Tomitella</taxon>
    </lineage>
</organism>
<dbReference type="EMBL" id="CP041765">
    <property type="protein sequence ID" value="QDQ98785.1"/>
    <property type="molecule type" value="Genomic_DNA"/>
</dbReference>
<keyword evidence="2" id="KW-0732">Signal</keyword>
<dbReference type="InterPro" id="IPR011330">
    <property type="entry name" value="Glyco_hydro/deAcase_b/a-brl"/>
</dbReference>
<sequence>MTHFHPLRRHRTREGARALKRNRPAGGAMHKGRGAGVALWVVCLMLLVAPFPIAFHFYHRDVLPPRLGTPAADTVGIDLAGNGFPAGSGAAPIVLAYHDIGTDSSSKYTIAPEEFEAQMSALDAAGYRSITADQFLSYIDGANVPPHSVLITFDDGTSGLWTYADKILERHRFTAVSFLITRLVGTNQPYYLTWRQIAAMQDSGRWDFGSHTQDLHHRVRSTPAGVPGAALTQRKWLPEAGRTETHAEFIARIRADLAGSIDDLTAHGLPRPALFAYPFSENETGDGDGTSQDASTVVHSLFPVTFVNNAPMLTTSRRQSRNGVVNRIELTDTDTPQSLLDRLARTTTIPITDDIDLANAARWTDEAGNIADITVDGRTVRLAAPSATYARAAFAPRKTADWVEYTISATIAGLDPDANPTDTIAVRTGSPEQILVRVSRNFVTISRGAFSATEPLFESRLAASDRHRVDVHVGDRSTDITIDGTPLFSQLVSGPTEAATGGFTFAGDRRSTADPFAPFTGVAVLPDAVS</sequence>
<evidence type="ECO:0000256" key="1">
    <source>
        <dbReference type="ARBA" id="ARBA00004613"/>
    </source>
</evidence>
<keyword evidence="4" id="KW-0472">Membrane</keyword>
<evidence type="ECO:0000256" key="2">
    <source>
        <dbReference type="ARBA" id="ARBA00022729"/>
    </source>
</evidence>
<dbReference type="InterPro" id="IPR051398">
    <property type="entry name" value="Polysacch_Deacetylase"/>
</dbReference>
<evidence type="ECO:0000256" key="4">
    <source>
        <dbReference type="SAM" id="Phobius"/>
    </source>
</evidence>
<keyword evidence="4" id="KW-1133">Transmembrane helix</keyword>
<name>A0A516X6U7_9ACTN</name>
<feature type="domain" description="NodB homology" evidence="5">
    <location>
        <begin position="143"/>
        <end position="281"/>
    </location>
</feature>
<gene>
    <name evidence="6" type="ORF">FO059_17380</name>
</gene>
<keyword evidence="7" id="KW-1185">Reference proteome</keyword>
<dbReference type="Gene3D" id="3.20.20.370">
    <property type="entry name" value="Glycoside hydrolase/deacetylase"/>
    <property type="match status" value="1"/>
</dbReference>
<dbReference type="PANTHER" id="PTHR34216">
    <property type="match status" value="1"/>
</dbReference>
<dbReference type="GO" id="GO:0005975">
    <property type="term" value="P:carbohydrate metabolic process"/>
    <property type="evidence" value="ECO:0007669"/>
    <property type="project" value="InterPro"/>
</dbReference>
<evidence type="ECO:0000313" key="7">
    <source>
        <dbReference type="Proteomes" id="UP000317344"/>
    </source>
</evidence>
<dbReference type="Pfam" id="PF01522">
    <property type="entry name" value="Polysacc_deac_1"/>
    <property type="match status" value="1"/>
</dbReference>
<dbReference type="PANTHER" id="PTHR34216:SF3">
    <property type="entry name" value="POLY-BETA-1,6-N-ACETYL-D-GLUCOSAMINE N-DEACETYLASE"/>
    <property type="match status" value="1"/>
</dbReference>
<evidence type="ECO:0000313" key="6">
    <source>
        <dbReference type="EMBL" id="QDQ98785.1"/>
    </source>
</evidence>
<evidence type="ECO:0000259" key="5">
    <source>
        <dbReference type="Pfam" id="PF01522"/>
    </source>
</evidence>
<evidence type="ECO:0000256" key="3">
    <source>
        <dbReference type="SAM" id="MobiDB-lite"/>
    </source>
</evidence>
<protein>
    <submittedName>
        <fullName evidence="6">Polysaccharide deacetylase family protein</fullName>
    </submittedName>
</protein>
<dbReference type="GO" id="GO:0005576">
    <property type="term" value="C:extracellular region"/>
    <property type="evidence" value="ECO:0007669"/>
    <property type="project" value="UniProtKB-SubCell"/>
</dbReference>
<dbReference type="AlphaFoldDB" id="A0A516X6U7"/>
<feature type="transmembrane region" description="Helical" evidence="4">
    <location>
        <begin position="37"/>
        <end position="58"/>
    </location>
</feature>
<reference evidence="6 7" key="2">
    <citation type="submission" date="2019-07" db="EMBL/GenBank/DDBJ databases">
        <authorList>
            <person name="Huang Y."/>
        </authorList>
    </citation>
    <scope>NUCLEOTIDE SEQUENCE [LARGE SCALE GENOMIC DNA]</scope>
    <source>
        <strain evidence="6 7">HY188</strain>
    </source>
</reference>
<accession>A0A516X6U7</accession>
<reference evidence="6 7" key="1">
    <citation type="submission" date="2019-07" db="EMBL/GenBank/DDBJ databases">
        <title>Tomitella cavernea sp. nov., an actinomycete isolated from soil.</title>
        <authorList>
            <person name="Cheng J."/>
        </authorList>
    </citation>
    <scope>NUCLEOTIDE SEQUENCE [LARGE SCALE GENOMIC DNA]</scope>
    <source>
        <strain evidence="6 7">HY188</strain>
    </source>
</reference>
<feature type="region of interest" description="Disordered" evidence="3">
    <location>
        <begin position="1"/>
        <end position="29"/>
    </location>
</feature>
<dbReference type="KEGG" id="toy:FO059_17380"/>
<dbReference type="InterPro" id="IPR002509">
    <property type="entry name" value="NODB_dom"/>
</dbReference>
<dbReference type="Proteomes" id="UP000317344">
    <property type="component" value="Chromosome"/>
</dbReference>
<keyword evidence="4" id="KW-0812">Transmembrane</keyword>
<dbReference type="SUPFAM" id="SSF88713">
    <property type="entry name" value="Glycoside hydrolase/deacetylase"/>
    <property type="match status" value="1"/>
</dbReference>
<comment type="subcellular location">
    <subcellularLocation>
        <location evidence="1">Secreted</location>
    </subcellularLocation>
</comment>
<feature type="compositionally biased region" description="Basic residues" evidence="3">
    <location>
        <begin position="1"/>
        <end position="23"/>
    </location>
</feature>